<dbReference type="AlphaFoldDB" id="B1T5Y3"/>
<proteinExistence type="predicted"/>
<evidence type="ECO:0000313" key="2">
    <source>
        <dbReference type="Proteomes" id="UP000004814"/>
    </source>
</evidence>
<name>B1T5Y3_9BURK</name>
<dbReference type="Proteomes" id="UP000004814">
    <property type="component" value="Unassembled WGS sequence"/>
</dbReference>
<protein>
    <submittedName>
        <fullName evidence="1">Uncharacterized protein</fullName>
    </submittedName>
</protein>
<sequence length="191" mass="21458">MMRERVEEPVRGTVVRLVARTPCGCDRRKQDEEIERERFAVLMKQPGARDLRLQDSVQFLALDLHQRLVADDAGCVHDASQRHAVAPERGEEIGDRHRIGDIEALATHGYVPLAQLGDRLLALVAVCPLSADEDQRACAVCRQPPGGVQPERAEPAGDQIGRFRVDPQRGRFGWRERAQARDMAHVVPQRH</sequence>
<comment type="caution">
    <text evidence="1">The sequence shown here is derived from an EMBL/GenBank/DDBJ whole genome shotgun (WGS) entry which is preliminary data.</text>
</comment>
<accession>B1T5Y3</accession>
<reference evidence="1 2" key="1">
    <citation type="submission" date="2008-03" db="EMBL/GenBank/DDBJ databases">
        <title>Sequencing of the draft genome and assembly of Burkholderia ambifaria MEX-5.</title>
        <authorList>
            <consortium name="US DOE Joint Genome Institute (JGI-PGF)"/>
            <person name="Copeland A."/>
            <person name="Lucas S."/>
            <person name="Lapidus A."/>
            <person name="Glavina del Rio T."/>
            <person name="Dalin E."/>
            <person name="Tice H."/>
            <person name="Bruce D."/>
            <person name="Goodwin L."/>
            <person name="Pitluck S."/>
            <person name="Larimer F."/>
            <person name="Land M.L."/>
            <person name="Hauser L."/>
            <person name="Tiedje J."/>
            <person name="Richardson P."/>
        </authorList>
    </citation>
    <scope>NUCLEOTIDE SEQUENCE [LARGE SCALE GENOMIC DNA]</scope>
    <source>
        <strain evidence="1 2">MEX-5</strain>
    </source>
</reference>
<gene>
    <name evidence="1" type="ORF">BamMEX5DRAFT_3199</name>
</gene>
<evidence type="ECO:0000313" key="1">
    <source>
        <dbReference type="EMBL" id="EDT41034.1"/>
    </source>
</evidence>
<dbReference type="EMBL" id="ABLK01000095">
    <property type="protein sequence ID" value="EDT41034.1"/>
    <property type="molecule type" value="Genomic_DNA"/>
</dbReference>
<organism evidence="1 2">
    <name type="scientific">Burkholderia ambifaria MEX-5</name>
    <dbReference type="NCBI Taxonomy" id="396597"/>
    <lineage>
        <taxon>Bacteria</taxon>
        <taxon>Pseudomonadati</taxon>
        <taxon>Pseudomonadota</taxon>
        <taxon>Betaproteobacteria</taxon>
        <taxon>Burkholderiales</taxon>
        <taxon>Burkholderiaceae</taxon>
        <taxon>Burkholderia</taxon>
        <taxon>Burkholderia cepacia complex</taxon>
    </lineage>
</organism>